<dbReference type="Proteomes" id="UP000501989">
    <property type="component" value="Chromosome"/>
</dbReference>
<proteinExistence type="predicted"/>
<reference evidence="3" key="1">
    <citation type="submission" date="2019-12" db="EMBL/GenBank/DDBJ databases">
        <title>Endophytic bacteria associated with Panax ginseng seedlings.</title>
        <authorList>
            <person name="Park J.M."/>
            <person name="Shin R."/>
            <person name="Jo S.H."/>
        </authorList>
    </citation>
    <scope>NUCLEOTIDE SEQUENCE [LARGE SCALE GENOMIC DNA]</scope>
    <source>
        <strain evidence="3">PgKB30</strain>
    </source>
</reference>
<sequence>MRNTEPPNRPRNSRDASVLPAPGEPAINTDTGESSYRYTEGSVSLFAISFLFALANTTASSDIRRSSVSKSPSFYEVSTIKRRAVFTGASTAPIRRHKEKQDALLSIHGCGFVPRCRATNTRPREHAMTRYLGQFGRPVGVSLLTKRRGIQPLARGLKVNLREQARSHVRVFAGQQNTPRNTPPSVWFMKRLTWFVHPNPR</sequence>
<protein>
    <submittedName>
        <fullName evidence="2">Uncharacterized protein</fullName>
    </submittedName>
</protein>
<organism evidence="2 3">
    <name type="scientific">Pseudomonas graminis</name>
    <dbReference type="NCBI Taxonomy" id="158627"/>
    <lineage>
        <taxon>Bacteria</taxon>
        <taxon>Pseudomonadati</taxon>
        <taxon>Pseudomonadota</taxon>
        <taxon>Gammaproteobacteria</taxon>
        <taxon>Pseudomonadales</taxon>
        <taxon>Pseudomonadaceae</taxon>
        <taxon>Pseudomonas</taxon>
    </lineage>
</organism>
<evidence type="ECO:0000313" key="3">
    <source>
        <dbReference type="Proteomes" id="UP000501989"/>
    </source>
</evidence>
<accession>A0A6M8N2G2</accession>
<evidence type="ECO:0000313" key="2">
    <source>
        <dbReference type="EMBL" id="QKF53617.1"/>
    </source>
</evidence>
<dbReference type="AlphaFoldDB" id="A0A6M8N2G2"/>
<dbReference type="KEGG" id="pgg:FX982_04610"/>
<gene>
    <name evidence="2" type="ORF">FX982_04610</name>
</gene>
<feature type="region of interest" description="Disordered" evidence="1">
    <location>
        <begin position="1"/>
        <end position="33"/>
    </location>
</feature>
<name>A0A6M8N2G2_9PSED</name>
<evidence type="ECO:0000256" key="1">
    <source>
        <dbReference type="SAM" id="MobiDB-lite"/>
    </source>
</evidence>
<keyword evidence="3" id="KW-1185">Reference proteome</keyword>
<dbReference type="EMBL" id="CP053746">
    <property type="protein sequence ID" value="QKF53617.1"/>
    <property type="molecule type" value="Genomic_DNA"/>
</dbReference>